<sequence length="246" mass="27320">LLDASEWLEAELLEGVAKRQLFGERHSSYHFTKSLAEGVFAADHAPLPLAIVRPSIIGAAWREPTPGWVDNYNGLSGFLVAAGKGVLRTLHARPDAVCDVIPVDFVVNTCLASAAAVAVRRPADAPLVVNCVSGQTNPITWRQIRDFSAPLLLRWPSSELFRFPGVSLHSSAFLHYCHLLAEHRIPAVFVDLLFRACGLQPILGKVYQKVNKSVAALEYFTCNEWRFRVEQWRHLSDSQSAADRHD</sequence>
<dbReference type="Pfam" id="PF07993">
    <property type="entry name" value="NAD_binding_4"/>
    <property type="match status" value="1"/>
</dbReference>
<protein>
    <recommendedName>
        <fullName evidence="4">Fatty acyl-CoA reductase</fullName>
        <ecNumber evidence="4">1.2.1.84</ecNumber>
    </recommendedName>
</protein>
<evidence type="ECO:0000313" key="8">
    <source>
        <dbReference type="Proteomes" id="UP000728032"/>
    </source>
</evidence>
<dbReference type="InterPro" id="IPR013120">
    <property type="entry name" value="FAR_NAD-bd"/>
</dbReference>
<dbReference type="CDD" id="cd09071">
    <property type="entry name" value="FAR_C"/>
    <property type="match status" value="1"/>
</dbReference>
<comment type="function">
    <text evidence="4">Catalyzes the reduction of fatty acyl-CoA to fatty alcohols.</text>
</comment>
<accession>A0A7R9MRF0</accession>
<gene>
    <name evidence="7" type="ORF">ONB1V03_LOCUS21710</name>
</gene>
<feature type="non-terminal residue" evidence="7">
    <location>
        <position position="246"/>
    </location>
</feature>
<evidence type="ECO:0000259" key="5">
    <source>
        <dbReference type="Pfam" id="PF03015"/>
    </source>
</evidence>
<keyword evidence="4" id="KW-0521">NADP</keyword>
<dbReference type="GO" id="GO:0035336">
    <property type="term" value="P:long-chain fatty-acyl-CoA metabolic process"/>
    <property type="evidence" value="ECO:0007669"/>
    <property type="project" value="TreeGrafter"/>
</dbReference>
<dbReference type="GO" id="GO:0102965">
    <property type="term" value="F:alcohol-forming long-chain fatty acyl-CoA reductase activity"/>
    <property type="evidence" value="ECO:0007669"/>
    <property type="project" value="UniProtKB-EC"/>
</dbReference>
<feature type="domain" description="Fatty acyl-CoA reductase C-terminal" evidence="5">
    <location>
        <begin position="183"/>
        <end position="245"/>
    </location>
</feature>
<keyword evidence="2 4" id="KW-0444">Lipid biosynthesis</keyword>
<dbReference type="InterPro" id="IPR026055">
    <property type="entry name" value="FAR"/>
</dbReference>
<evidence type="ECO:0000256" key="2">
    <source>
        <dbReference type="ARBA" id="ARBA00022516"/>
    </source>
</evidence>
<dbReference type="InterPro" id="IPR033640">
    <property type="entry name" value="FAR_C"/>
</dbReference>
<keyword evidence="3 4" id="KW-0443">Lipid metabolism</keyword>
<comment type="similarity">
    <text evidence="1 4">Belongs to the fatty acyl-CoA reductase family.</text>
</comment>
<dbReference type="SUPFAM" id="SSF51735">
    <property type="entry name" value="NAD(P)-binding Rossmann-fold domains"/>
    <property type="match status" value="1"/>
</dbReference>
<dbReference type="Proteomes" id="UP000728032">
    <property type="component" value="Unassembled WGS sequence"/>
</dbReference>
<evidence type="ECO:0000313" key="7">
    <source>
        <dbReference type="EMBL" id="CAD7665152.1"/>
    </source>
</evidence>
<proteinExistence type="inferred from homology"/>
<dbReference type="PANTHER" id="PTHR11011">
    <property type="entry name" value="MALE STERILITY PROTEIN 2-RELATED"/>
    <property type="match status" value="1"/>
</dbReference>
<reference evidence="7" key="1">
    <citation type="submission" date="2020-11" db="EMBL/GenBank/DDBJ databases">
        <authorList>
            <person name="Tran Van P."/>
        </authorList>
    </citation>
    <scope>NUCLEOTIDE SEQUENCE</scope>
</reference>
<evidence type="ECO:0000256" key="4">
    <source>
        <dbReference type="RuleBase" id="RU363097"/>
    </source>
</evidence>
<evidence type="ECO:0000259" key="6">
    <source>
        <dbReference type="Pfam" id="PF07993"/>
    </source>
</evidence>
<dbReference type="EC" id="1.2.1.84" evidence="4"/>
<dbReference type="GO" id="GO:0080019">
    <property type="term" value="F:alcohol-forming very long-chain fatty acyl-CoA reductase activity"/>
    <property type="evidence" value="ECO:0007669"/>
    <property type="project" value="InterPro"/>
</dbReference>
<evidence type="ECO:0000256" key="3">
    <source>
        <dbReference type="ARBA" id="ARBA00023098"/>
    </source>
</evidence>
<feature type="non-terminal residue" evidence="7">
    <location>
        <position position="1"/>
    </location>
</feature>
<organism evidence="7">
    <name type="scientific">Oppiella nova</name>
    <dbReference type="NCBI Taxonomy" id="334625"/>
    <lineage>
        <taxon>Eukaryota</taxon>
        <taxon>Metazoa</taxon>
        <taxon>Ecdysozoa</taxon>
        <taxon>Arthropoda</taxon>
        <taxon>Chelicerata</taxon>
        <taxon>Arachnida</taxon>
        <taxon>Acari</taxon>
        <taxon>Acariformes</taxon>
        <taxon>Sarcoptiformes</taxon>
        <taxon>Oribatida</taxon>
        <taxon>Brachypylina</taxon>
        <taxon>Oppioidea</taxon>
        <taxon>Oppiidae</taxon>
        <taxon>Oppiella</taxon>
    </lineage>
</organism>
<dbReference type="Pfam" id="PF03015">
    <property type="entry name" value="Sterile"/>
    <property type="match status" value="1"/>
</dbReference>
<comment type="catalytic activity">
    <reaction evidence="4">
        <text>a long-chain fatty acyl-CoA + 2 NADPH + 2 H(+) = a long-chain primary fatty alcohol + 2 NADP(+) + CoA</text>
        <dbReference type="Rhea" id="RHEA:52716"/>
        <dbReference type="ChEBI" id="CHEBI:15378"/>
        <dbReference type="ChEBI" id="CHEBI:57287"/>
        <dbReference type="ChEBI" id="CHEBI:57783"/>
        <dbReference type="ChEBI" id="CHEBI:58349"/>
        <dbReference type="ChEBI" id="CHEBI:77396"/>
        <dbReference type="ChEBI" id="CHEBI:83139"/>
        <dbReference type="EC" id="1.2.1.84"/>
    </reaction>
</comment>
<keyword evidence="8" id="KW-1185">Reference proteome</keyword>
<name>A0A7R9MRF0_9ACAR</name>
<dbReference type="PANTHER" id="PTHR11011:SF116">
    <property type="entry name" value="FATTY ACYL-COA REDUCTASE CG5065-RELATED"/>
    <property type="match status" value="1"/>
</dbReference>
<dbReference type="EMBL" id="CAJPVJ010043734">
    <property type="protein sequence ID" value="CAG2182289.1"/>
    <property type="molecule type" value="Genomic_DNA"/>
</dbReference>
<keyword evidence="4" id="KW-0560">Oxidoreductase</keyword>
<feature type="domain" description="Thioester reductase (TE)" evidence="6">
    <location>
        <begin position="19"/>
        <end position="109"/>
    </location>
</feature>
<dbReference type="GO" id="GO:0005777">
    <property type="term" value="C:peroxisome"/>
    <property type="evidence" value="ECO:0007669"/>
    <property type="project" value="TreeGrafter"/>
</dbReference>
<evidence type="ECO:0000256" key="1">
    <source>
        <dbReference type="ARBA" id="ARBA00005928"/>
    </source>
</evidence>
<dbReference type="InterPro" id="IPR036291">
    <property type="entry name" value="NAD(P)-bd_dom_sf"/>
</dbReference>
<dbReference type="OrthoDB" id="429813at2759"/>
<dbReference type="AlphaFoldDB" id="A0A7R9MRF0"/>
<dbReference type="Gene3D" id="3.40.50.720">
    <property type="entry name" value="NAD(P)-binding Rossmann-like Domain"/>
    <property type="match status" value="1"/>
</dbReference>
<dbReference type="EMBL" id="OC958559">
    <property type="protein sequence ID" value="CAD7665152.1"/>
    <property type="molecule type" value="Genomic_DNA"/>
</dbReference>